<dbReference type="AlphaFoldDB" id="A0A0A8Y4A4"/>
<sequence>MIFASLSKFHFFFFLVLLFESFLHYCSGASQCPYMGPSF</sequence>
<name>A0A0A8Y4A4_ARUDO</name>
<evidence type="ECO:0000256" key="1">
    <source>
        <dbReference type="SAM" id="SignalP"/>
    </source>
</evidence>
<organism evidence="2">
    <name type="scientific">Arundo donax</name>
    <name type="common">Giant reed</name>
    <name type="synonym">Donax arundinaceus</name>
    <dbReference type="NCBI Taxonomy" id="35708"/>
    <lineage>
        <taxon>Eukaryota</taxon>
        <taxon>Viridiplantae</taxon>
        <taxon>Streptophyta</taxon>
        <taxon>Embryophyta</taxon>
        <taxon>Tracheophyta</taxon>
        <taxon>Spermatophyta</taxon>
        <taxon>Magnoliopsida</taxon>
        <taxon>Liliopsida</taxon>
        <taxon>Poales</taxon>
        <taxon>Poaceae</taxon>
        <taxon>PACMAD clade</taxon>
        <taxon>Arundinoideae</taxon>
        <taxon>Arundineae</taxon>
        <taxon>Arundo</taxon>
    </lineage>
</organism>
<proteinExistence type="predicted"/>
<keyword evidence="1" id="KW-0732">Signal</keyword>
<protein>
    <submittedName>
        <fullName evidence="2">Uncharacterized protein</fullName>
    </submittedName>
</protein>
<feature type="chain" id="PRO_5002042050" evidence="1">
    <location>
        <begin position="29"/>
        <end position="39"/>
    </location>
</feature>
<reference evidence="2" key="1">
    <citation type="submission" date="2014-09" db="EMBL/GenBank/DDBJ databases">
        <authorList>
            <person name="Magalhaes I.L.F."/>
            <person name="Oliveira U."/>
            <person name="Santos F.R."/>
            <person name="Vidigal T.H.D.A."/>
            <person name="Brescovit A.D."/>
            <person name="Santos A.J."/>
        </authorList>
    </citation>
    <scope>NUCLEOTIDE SEQUENCE</scope>
    <source>
        <tissue evidence="2">Shoot tissue taken approximately 20 cm above the soil surface</tissue>
    </source>
</reference>
<dbReference type="EMBL" id="GBRH01277660">
    <property type="protein sequence ID" value="JAD20235.1"/>
    <property type="molecule type" value="Transcribed_RNA"/>
</dbReference>
<reference evidence="2" key="2">
    <citation type="journal article" date="2015" name="Data Brief">
        <title>Shoot transcriptome of the giant reed, Arundo donax.</title>
        <authorList>
            <person name="Barrero R.A."/>
            <person name="Guerrero F.D."/>
            <person name="Moolhuijzen P."/>
            <person name="Goolsby J.A."/>
            <person name="Tidwell J."/>
            <person name="Bellgard S.E."/>
            <person name="Bellgard M.I."/>
        </authorList>
    </citation>
    <scope>NUCLEOTIDE SEQUENCE</scope>
    <source>
        <tissue evidence="2">Shoot tissue taken approximately 20 cm above the soil surface</tissue>
    </source>
</reference>
<evidence type="ECO:0000313" key="2">
    <source>
        <dbReference type="EMBL" id="JAD20235.1"/>
    </source>
</evidence>
<feature type="signal peptide" evidence="1">
    <location>
        <begin position="1"/>
        <end position="28"/>
    </location>
</feature>
<accession>A0A0A8Y4A4</accession>